<dbReference type="EMBL" id="PFBC01000062">
    <property type="protein sequence ID" value="PIR87567.1"/>
    <property type="molecule type" value="Genomic_DNA"/>
</dbReference>
<dbReference type="AlphaFoldDB" id="A0A2H0UMC7"/>
<proteinExistence type="predicted"/>
<dbReference type="Gene3D" id="3.30.160.250">
    <property type="match status" value="1"/>
</dbReference>
<sequence length="73" mass="8300">MTSIIQFKIFKDEDIYVAEGFDLPIVTQGDDLDSLVKNIEEAVSLHFEGEDLKNLNFTPRSSTLVNFELSQYA</sequence>
<comment type="caution">
    <text evidence="1">The sequence shown here is derived from an EMBL/GenBank/DDBJ whole genome shotgun (WGS) entry which is preliminary data.</text>
</comment>
<organism evidence="1 2">
    <name type="scientific">Candidatus Harrisonbacteria bacterium CG10_big_fil_rev_8_21_14_0_10_45_28</name>
    <dbReference type="NCBI Taxonomy" id="1974586"/>
    <lineage>
        <taxon>Bacteria</taxon>
        <taxon>Candidatus Harrisoniibacteriota</taxon>
    </lineage>
</organism>
<dbReference type="SUPFAM" id="SSF143100">
    <property type="entry name" value="TTHA1013/TTHA0281-like"/>
    <property type="match status" value="1"/>
</dbReference>
<accession>A0A2H0UMC7</accession>
<evidence type="ECO:0000313" key="2">
    <source>
        <dbReference type="Proteomes" id="UP000230903"/>
    </source>
</evidence>
<name>A0A2H0UMC7_9BACT</name>
<dbReference type="InterPro" id="IPR035069">
    <property type="entry name" value="TTHA1013/TTHA0281-like"/>
</dbReference>
<dbReference type="Proteomes" id="UP000230903">
    <property type="component" value="Unassembled WGS sequence"/>
</dbReference>
<reference evidence="2" key="1">
    <citation type="submission" date="2017-09" db="EMBL/GenBank/DDBJ databases">
        <title>Depth-based differentiation of microbial function through sediment-hosted aquifers and enrichment of novel symbionts in the deep terrestrial subsurface.</title>
        <authorList>
            <person name="Probst A.J."/>
            <person name="Ladd B."/>
            <person name="Jarett J.K."/>
            <person name="Geller-Mcgrath D.E."/>
            <person name="Sieber C.M.K."/>
            <person name="Emerson J.B."/>
            <person name="Anantharaman K."/>
            <person name="Thomas B.C."/>
            <person name="Malmstrom R."/>
            <person name="Stieglmeier M."/>
            <person name="Klingl A."/>
            <person name="Woyke T."/>
            <person name="Ryan C.M."/>
            <person name="Banfield J.F."/>
        </authorList>
    </citation>
    <scope>NUCLEOTIDE SEQUENCE [LARGE SCALE GENOMIC DNA]</scope>
</reference>
<gene>
    <name evidence="1" type="ORF">COU10_04055</name>
</gene>
<evidence type="ECO:0000313" key="1">
    <source>
        <dbReference type="EMBL" id="PIR87567.1"/>
    </source>
</evidence>
<protein>
    <submittedName>
        <fullName evidence="1">HicB family protein</fullName>
    </submittedName>
</protein>